<dbReference type="Gene3D" id="1.20.900.10">
    <property type="entry name" value="Dbl homology (DH) domain"/>
    <property type="match status" value="1"/>
</dbReference>
<dbReference type="KEGG" id="bvk:117236281"/>
<dbReference type="Proteomes" id="UP000504631">
    <property type="component" value="Unplaced"/>
</dbReference>
<evidence type="ECO:0000313" key="7">
    <source>
        <dbReference type="RefSeq" id="XP_033354980.1"/>
    </source>
</evidence>
<sequence>MIPLADVEVREKMSIVPVANRSFLHGDRKPSPTSEKILYATLDSLALKRATLPLQLLPINDDSNATTKATNESMKQGKIHTEMTAKRSSFKVDATCPSSKQHAKYLVVASPLSSSSSSSSSSSKPDSQETRLKVTAIEPNLKKDIACLQRNWTNNSDIEDTLIRDSASETDIFEETYAGEIARNSSYCCYIANDVAASSTNDKNESPSDDYEKIESVIGTDACCNFQAEANDDEESLENEEDTSCTKNVFVKSKSTNDLASKSYSDMRLSLDGQSLVGTFSDGKLAKSLLFSNEFPNCGKKKKHFAKNVLHFVPEYLVKGQKGKRKQKEKGIPSRSLNSLKISSSVDTKIEINSNGRYRSKSLSREELKYLKISSPTNFVHIASATNPNLVSNENTIRFSLGQVVITHEQKCATLPLLVATNYENSMAEKRSGQSSSSIVAESTSFDATSSVVDKSNEKAKRRNDGFNVETLKRQLLSELQTRSAKLLELSQQVKTDEYRANIREGSDTTYELAYEPCTELPANSSFLWSNRTKNFLLENTRTIPNENTENIEDAVGEVYDDVGPLNLNNQEDDYDDVGTPDALHVTENRISESSTAFQDSDDIYDDVMGPSCAVNDFKDNEIEICDNEAKQESSELFVTNEYSSVDENIDVSNNDQDVYDDVGLPSEERVNSLYTGSTIGSILGSSWMCGKESEWEDLEDSTMIGLSQFANKYYTSIETQVVSSRKRSGQRWSRMMRKQRSRISKKDFNSSSKPCESTLRVAVSLGNGSVLLVGCTQNIEEWKKEESEDRTTQQDPQRTQGLVQMRVIDLDEDVDTQETSCYVHEDDTSDDSTYESLHSFQPDDFCTDSEAETTTDETTREREYESTETEQKIPIDSDRLVIAYLEAPTRPNPPPPREVSLTRTLGKRIKMLRRTWSITKGSLGRMRKRTTVDDGHSCDESKEFSNDHSNLDGGRYFSFARHFKRTVTGPFSTFYLNGYIDSANGDNDLSTSKNSSEEPMYSNTNDEMGKSVFETYISLSLSLPSFLVFLISHVIPLDHYSVLVDQEPLYQFYAAAAARIASDFSSDDYEEVEGMIPSRSTTDLAKPGHRTLWCQTPQVINNGLLQRLSTEEKKVQEAKFEILTSEASYLNSLRVLKNEFLNEPSLDEILTPFEKDKLFGGIPSVLQASEQFLAELEAVWRYDPMLHGLPDVLLKYTDKCLDIYVAYCSNQVSIDTTLKDLRTRKGSKFIETISQIEARSTCQSLSLHSFLMLPMQRITRLPLLADAVLSKLPVECEDRSHWEKVLSSLSYVVAECNEGASTAAKEIEMENLIRKLEYSAKIKPIVLKGKHLVKSGPTVQLSTKADAEYKLTFGKRFNKTPLYLLLLTDLLLVAKQKSNTHDEMYTVIDTCKRSLIALEPVPEDSPFAGRNAMLLTLLENYSGHQIEYILTCESDTERQRWLEAVSSSKRGLPEETLYEVWDCPQVVALYYYSPNQPDELSLHPGDIINVFRKMSDGWYQGGKLLNGEQGWFPGNYTKEVASEHVRAKNLKQRHRFLTLSGNALQRRAKQQSATH</sequence>
<dbReference type="CDD" id="cd00160">
    <property type="entry name" value="RhoGEF"/>
    <property type="match status" value="1"/>
</dbReference>
<feature type="domain" description="SH3" evidence="4">
    <location>
        <begin position="1462"/>
        <end position="1523"/>
    </location>
</feature>
<dbReference type="Pfam" id="PF00621">
    <property type="entry name" value="RhoGEF"/>
    <property type="match status" value="1"/>
</dbReference>
<keyword evidence="1 2" id="KW-0728">SH3 domain</keyword>
<dbReference type="Gene3D" id="2.30.30.40">
    <property type="entry name" value="SH3 Domains"/>
    <property type="match status" value="1"/>
</dbReference>
<dbReference type="SUPFAM" id="SSF50044">
    <property type="entry name" value="SH3-domain"/>
    <property type="match status" value="1"/>
</dbReference>
<proteinExistence type="predicted"/>
<organism evidence="6 7">
    <name type="scientific">Bombus vosnesenskii</name>
    <dbReference type="NCBI Taxonomy" id="207650"/>
    <lineage>
        <taxon>Eukaryota</taxon>
        <taxon>Metazoa</taxon>
        <taxon>Ecdysozoa</taxon>
        <taxon>Arthropoda</taxon>
        <taxon>Hexapoda</taxon>
        <taxon>Insecta</taxon>
        <taxon>Pterygota</taxon>
        <taxon>Neoptera</taxon>
        <taxon>Endopterygota</taxon>
        <taxon>Hymenoptera</taxon>
        <taxon>Apocrita</taxon>
        <taxon>Aculeata</taxon>
        <taxon>Apoidea</taxon>
        <taxon>Anthophila</taxon>
        <taxon>Apidae</taxon>
        <taxon>Bombus</taxon>
        <taxon>Pyrobombus</taxon>
    </lineage>
</organism>
<dbReference type="CDD" id="cd01221">
    <property type="entry name" value="PH_ephexin"/>
    <property type="match status" value="1"/>
</dbReference>
<evidence type="ECO:0000313" key="6">
    <source>
        <dbReference type="Proteomes" id="UP000504631"/>
    </source>
</evidence>
<dbReference type="PANTHER" id="PTHR12845">
    <property type="entry name" value="GUANINE NUCLEOTIDE EXCHANGE FACTOR"/>
    <property type="match status" value="1"/>
</dbReference>
<name>A0A6J3KPJ4_9HYME</name>
<dbReference type="GeneID" id="117236281"/>
<dbReference type="InterPro" id="IPR035899">
    <property type="entry name" value="DBL_dom_sf"/>
</dbReference>
<dbReference type="SUPFAM" id="SSF48065">
    <property type="entry name" value="DBL homology domain (DH-domain)"/>
    <property type="match status" value="1"/>
</dbReference>
<feature type="compositionally biased region" description="Acidic residues" evidence="3">
    <location>
        <begin position="846"/>
        <end position="856"/>
    </location>
</feature>
<dbReference type="InterPro" id="IPR011993">
    <property type="entry name" value="PH-like_dom_sf"/>
</dbReference>
<evidence type="ECO:0000256" key="3">
    <source>
        <dbReference type="SAM" id="MobiDB-lite"/>
    </source>
</evidence>
<feature type="region of interest" description="Disordered" evidence="3">
    <location>
        <begin position="112"/>
        <end position="134"/>
    </location>
</feature>
<protein>
    <submittedName>
        <fullName evidence="7">Uncharacterized protein LOC117236281 isoform X1</fullName>
    </submittedName>
</protein>
<evidence type="ECO:0000259" key="4">
    <source>
        <dbReference type="PROSITE" id="PS50002"/>
    </source>
</evidence>
<dbReference type="PROSITE" id="PS50010">
    <property type="entry name" value="DH_2"/>
    <property type="match status" value="1"/>
</dbReference>
<reference evidence="7" key="1">
    <citation type="submission" date="2025-08" db="UniProtKB">
        <authorList>
            <consortium name="RefSeq"/>
        </authorList>
    </citation>
    <scope>IDENTIFICATION</scope>
    <source>
        <tissue evidence="7">Muscle</tissue>
    </source>
</reference>
<keyword evidence="6" id="KW-1185">Reference proteome</keyword>
<dbReference type="InterPro" id="IPR000219">
    <property type="entry name" value="DH_dom"/>
</dbReference>
<evidence type="ECO:0000256" key="2">
    <source>
        <dbReference type="PROSITE-ProRule" id="PRU00192"/>
    </source>
</evidence>
<gene>
    <name evidence="7" type="primary">LOC117236281</name>
</gene>
<dbReference type="SUPFAM" id="SSF50729">
    <property type="entry name" value="PH domain-like"/>
    <property type="match status" value="1"/>
</dbReference>
<dbReference type="InterPro" id="IPR047271">
    <property type="entry name" value="Ephexin-like"/>
</dbReference>
<dbReference type="CTD" id="39900"/>
<evidence type="ECO:0000259" key="5">
    <source>
        <dbReference type="PROSITE" id="PS50010"/>
    </source>
</evidence>
<dbReference type="SMART" id="SM00326">
    <property type="entry name" value="SH3"/>
    <property type="match status" value="1"/>
</dbReference>
<dbReference type="SMART" id="SM00325">
    <property type="entry name" value="RhoGEF"/>
    <property type="match status" value="1"/>
</dbReference>
<evidence type="ECO:0000256" key="1">
    <source>
        <dbReference type="ARBA" id="ARBA00022443"/>
    </source>
</evidence>
<dbReference type="PROSITE" id="PS50002">
    <property type="entry name" value="SH3"/>
    <property type="match status" value="1"/>
</dbReference>
<dbReference type="CDD" id="cd11793">
    <property type="entry name" value="SH3_ephexin1_like"/>
    <property type="match status" value="1"/>
</dbReference>
<feature type="domain" description="DH" evidence="5">
    <location>
        <begin position="1115"/>
        <end position="1300"/>
    </location>
</feature>
<feature type="region of interest" description="Disordered" evidence="3">
    <location>
        <begin position="822"/>
        <end position="872"/>
    </location>
</feature>
<dbReference type="InterPro" id="IPR047270">
    <property type="entry name" value="PH_ephexin"/>
</dbReference>
<dbReference type="InterPro" id="IPR001452">
    <property type="entry name" value="SH3_domain"/>
</dbReference>
<dbReference type="PANTHER" id="PTHR12845:SF5">
    <property type="entry name" value="EPHEXIN, ISOFORM D"/>
    <property type="match status" value="1"/>
</dbReference>
<dbReference type="Pfam" id="PF00018">
    <property type="entry name" value="SH3_1"/>
    <property type="match status" value="1"/>
</dbReference>
<dbReference type="GO" id="GO:0005085">
    <property type="term" value="F:guanyl-nucleotide exchange factor activity"/>
    <property type="evidence" value="ECO:0007669"/>
    <property type="project" value="InterPro"/>
</dbReference>
<dbReference type="InterPro" id="IPR036028">
    <property type="entry name" value="SH3-like_dom_sf"/>
</dbReference>
<dbReference type="RefSeq" id="XP_033354980.1">
    <property type="nucleotide sequence ID" value="XM_033499089.1"/>
</dbReference>
<feature type="compositionally biased region" description="Basic and acidic residues" evidence="3">
    <location>
        <begin position="858"/>
        <end position="872"/>
    </location>
</feature>
<feature type="compositionally biased region" description="Low complexity" evidence="3">
    <location>
        <begin position="113"/>
        <end position="123"/>
    </location>
</feature>
<dbReference type="Gene3D" id="2.30.29.30">
    <property type="entry name" value="Pleckstrin-homology domain (PH domain)/Phosphotyrosine-binding domain (PTB)"/>
    <property type="match status" value="1"/>
</dbReference>
<accession>A0A6J3KPJ4</accession>